<dbReference type="EMBL" id="VEVO01000006">
    <property type="protein sequence ID" value="KAF0040352.1"/>
    <property type="molecule type" value="Genomic_DNA"/>
</dbReference>
<name>A0A6A4TDP4_SCOMX</name>
<dbReference type="AlphaFoldDB" id="A0A6A4TDP4"/>
<sequence>MRRCDAASAVMQQSEPMCGQFPMPVCRLARNPFRRSPTFGALANVDKTTRQPLSEVKLKATVRKSEEILSWPASVINSPQANQNLRIRLDLYYTPVVRISLGRFPSDT</sequence>
<comment type="caution">
    <text evidence="1">The sequence shown here is derived from an EMBL/GenBank/DDBJ whole genome shotgun (WGS) entry which is preliminary data.</text>
</comment>
<gene>
    <name evidence="1" type="ORF">F2P81_006250</name>
</gene>
<evidence type="ECO:0000313" key="2">
    <source>
        <dbReference type="Proteomes" id="UP000438429"/>
    </source>
</evidence>
<dbReference type="Proteomes" id="UP000438429">
    <property type="component" value="Unassembled WGS sequence"/>
</dbReference>
<organism evidence="1 2">
    <name type="scientific">Scophthalmus maximus</name>
    <name type="common">Turbot</name>
    <name type="synonym">Psetta maxima</name>
    <dbReference type="NCBI Taxonomy" id="52904"/>
    <lineage>
        <taxon>Eukaryota</taxon>
        <taxon>Metazoa</taxon>
        <taxon>Chordata</taxon>
        <taxon>Craniata</taxon>
        <taxon>Vertebrata</taxon>
        <taxon>Euteleostomi</taxon>
        <taxon>Actinopterygii</taxon>
        <taxon>Neopterygii</taxon>
        <taxon>Teleostei</taxon>
        <taxon>Neoteleostei</taxon>
        <taxon>Acanthomorphata</taxon>
        <taxon>Carangaria</taxon>
        <taxon>Pleuronectiformes</taxon>
        <taxon>Pleuronectoidei</taxon>
        <taxon>Scophthalmidae</taxon>
        <taxon>Scophthalmus</taxon>
    </lineage>
</organism>
<protein>
    <submittedName>
        <fullName evidence="1">Uncharacterized protein</fullName>
    </submittedName>
</protein>
<evidence type="ECO:0000313" key="1">
    <source>
        <dbReference type="EMBL" id="KAF0040352.1"/>
    </source>
</evidence>
<proteinExistence type="predicted"/>
<reference evidence="1 2" key="1">
    <citation type="submission" date="2019-06" db="EMBL/GenBank/DDBJ databases">
        <title>Draft genomes of female and male turbot (Scophthalmus maximus).</title>
        <authorList>
            <person name="Xu H."/>
            <person name="Xu X.-W."/>
            <person name="Shao C."/>
            <person name="Chen S."/>
        </authorList>
    </citation>
    <scope>NUCLEOTIDE SEQUENCE [LARGE SCALE GENOMIC DNA]</scope>
    <source>
        <strain evidence="1">Ysfricsl-2016a</strain>
        <tissue evidence="1">Blood</tissue>
    </source>
</reference>
<accession>A0A6A4TDP4</accession>